<feature type="region of interest" description="Disordered" evidence="1">
    <location>
        <begin position="68"/>
        <end position="105"/>
    </location>
</feature>
<dbReference type="HOGENOM" id="CLU_2237351_0_0_1"/>
<keyword evidence="3" id="KW-1185">Reference proteome</keyword>
<protein>
    <submittedName>
        <fullName evidence="2">Uncharacterized protein</fullName>
    </submittedName>
</protein>
<reference evidence="3" key="2">
    <citation type="submission" date="2015-01" db="EMBL/GenBank/DDBJ databases">
        <title>Evolutionary Origins and Diversification of the Mycorrhizal Mutualists.</title>
        <authorList>
            <consortium name="DOE Joint Genome Institute"/>
            <consortium name="Mycorrhizal Genomics Consortium"/>
            <person name="Kohler A."/>
            <person name="Kuo A."/>
            <person name="Nagy L.G."/>
            <person name="Floudas D."/>
            <person name="Copeland A."/>
            <person name="Barry K.W."/>
            <person name="Cichocki N."/>
            <person name="Veneault-Fourrey C."/>
            <person name="LaButti K."/>
            <person name="Lindquist E.A."/>
            <person name="Lipzen A."/>
            <person name="Lundell T."/>
            <person name="Morin E."/>
            <person name="Murat C."/>
            <person name="Riley R."/>
            <person name="Ohm R."/>
            <person name="Sun H."/>
            <person name="Tunlid A."/>
            <person name="Henrissat B."/>
            <person name="Grigoriev I.V."/>
            <person name="Hibbett D.S."/>
            <person name="Martin F."/>
        </authorList>
    </citation>
    <scope>NUCLEOTIDE SEQUENCE [LARGE SCALE GENOMIC DNA]</scope>
    <source>
        <strain evidence="3">Zn</strain>
    </source>
</reference>
<dbReference type="Proteomes" id="UP000054321">
    <property type="component" value="Unassembled WGS sequence"/>
</dbReference>
<feature type="compositionally biased region" description="Polar residues" evidence="1">
    <location>
        <begin position="68"/>
        <end position="88"/>
    </location>
</feature>
<name>A0A0C3DPD3_OIDMZ</name>
<proteinExistence type="predicted"/>
<sequence length="105" mass="11898">MPSTSCSRTHWSRTLLNPTEHSPFSSQHASWRSQPCQAITMITHVTQVGKYFTQVFLFLPSSATIPQYSKTLDNPKSSNPQRSATEKQNAPRHHEAYTSHSVLRT</sequence>
<accession>A0A0C3DPD3</accession>
<evidence type="ECO:0000313" key="2">
    <source>
        <dbReference type="EMBL" id="KIN03918.1"/>
    </source>
</evidence>
<organism evidence="2 3">
    <name type="scientific">Oidiodendron maius (strain Zn)</name>
    <dbReference type="NCBI Taxonomy" id="913774"/>
    <lineage>
        <taxon>Eukaryota</taxon>
        <taxon>Fungi</taxon>
        <taxon>Dikarya</taxon>
        <taxon>Ascomycota</taxon>
        <taxon>Pezizomycotina</taxon>
        <taxon>Leotiomycetes</taxon>
        <taxon>Leotiomycetes incertae sedis</taxon>
        <taxon>Myxotrichaceae</taxon>
        <taxon>Oidiodendron</taxon>
    </lineage>
</organism>
<gene>
    <name evidence="2" type="ORF">OIDMADRAFT_18102</name>
</gene>
<evidence type="ECO:0000256" key="1">
    <source>
        <dbReference type="SAM" id="MobiDB-lite"/>
    </source>
</evidence>
<dbReference type="InParanoid" id="A0A0C3DPD3"/>
<evidence type="ECO:0000313" key="3">
    <source>
        <dbReference type="Proteomes" id="UP000054321"/>
    </source>
</evidence>
<dbReference type="AlphaFoldDB" id="A0A0C3DPD3"/>
<reference evidence="2 3" key="1">
    <citation type="submission" date="2014-04" db="EMBL/GenBank/DDBJ databases">
        <authorList>
            <consortium name="DOE Joint Genome Institute"/>
            <person name="Kuo A."/>
            <person name="Martino E."/>
            <person name="Perotto S."/>
            <person name="Kohler A."/>
            <person name="Nagy L.G."/>
            <person name="Floudas D."/>
            <person name="Copeland A."/>
            <person name="Barry K.W."/>
            <person name="Cichocki N."/>
            <person name="Veneault-Fourrey C."/>
            <person name="LaButti K."/>
            <person name="Lindquist E.A."/>
            <person name="Lipzen A."/>
            <person name="Lundell T."/>
            <person name="Morin E."/>
            <person name="Murat C."/>
            <person name="Sun H."/>
            <person name="Tunlid A."/>
            <person name="Henrissat B."/>
            <person name="Grigoriev I.V."/>
            <person name="Hibbett D.S."/>
            <person name="Martin F."/>
            <person name="Nordberg H.P."/>
            <person name="Cantor M.N."/>
            <person name="Hua S.X."/>
        </authorList>
    </citation>
    <scope>NUCLEOTIDE SEQUENCE [LARGE SCALE GENOMIC DNA]</scope>
    <source>
        <strain evidence="2 3">Zn</strain>
    </source>
</reference>
<dbReference type="EMBL" id="KN832873">
    <property type="protein sequence ID" value="KIN03918.1"/>
    <property type="molecule type" value="Genomic_DNA"/>
</dbReference>
<feature type="region of interest" description="Disordered" evidence="1">
    <location>
        <begin position="1"/>
        <end position="29"/>
    </location>
</feature>